<evidence type="ECO:0000259" key="2">
    <source>
        <dbReference type="PROSITE" id="PS50093"/>
    </source>
</evidence>
<dbReference type="CDD" id="cd00146">
    <property type="entry name" value="PKD"/>
    <property type="match status" value="1"/>
</dbReference>
<dbReference type="Pfam" id="PF18911">
    <property type="entry name" value="PKD_4"/>
    <property type="match status" value="1"/>
</dbReference>
<dbReference type="PROSITE" id="PS50093">
    <property type="entry name" value="PKD"/>
    <property type="match status" value="1"/>
</dbReference>
<evidence type="ECO:0000313" key="4">
    <source>
        <dbReference type="Proteomes" id="UP000032352"/>
    </source>
</evidence>
<accession>A0AAF0C6Q5</accession>
<dbReference type="InterPro" id="IPR013783">
    <property type="entry name" value="Ig-like_fold"/>
</dbReference>
<dbReference type="InterPro" id="IPR013784">
    <property type="entry name" value="Carb-bd-like_fold"/>
</dbReference>
<protein>
    <recommendedName>
        <fullName evidence="2">PKD domain-containing protein</fullName>
    </recommendedName>
</protein>
<dbReference type="GO" id="GO:0030246">
    <property type="term" value="F:carbohydrate binding"/>
    <property type="evidence" value="ECO:0007669"/>
    <property type="project" value="InterPro"/>
</dbReference>
<dbReference type="SUPFAM" id="SSF49452">
    <property type="entry name" value="Starch-binding domain-like"/>
    <property type="match status" value="1"/>
</dbReference>
<name>A0AAF0C6Q5_9GAMM</name>
<dbReference type="Gene3D" id="2.60.40.1120">
    <property type="entry name" value="Carboxypeptidase-like, regulatory domain"/>
    <property type="match status" value="1"/>
</dbReference>
<gene>
    <name evidence="3" type="ORF">SG34_015810</name>
</gene>
<keyword evidence="4" id="KW-1185">Reference proteome</keyword>
<dbReference type="Proteomes" id="UP000032352">
    <property type="component" value="Chromosome"/>
</dbReference>
<dbReference type="RefSeq" id="WP_044840274.1">
    <property type="nucleotide sequence ID" value="NZ_CP059733.1"/>
</dbReference>
<dbReference type="InterPro" id="IPR035986">
    <property type="entry name" value="PKD_dom_sf"/>
</dbReference>
<proteinExistence type="predicted"/>
<organism evidence="3 4">
    <name type="scientific">Thalassomonas viridans</name>
    <dbReference type="NCBI Taxonomy" id="137584"/>
    <lineage>
        <taxon>Bacteria</taxon>
        <taxon>Pseudomonadati</taxon>
        <taxon>Pseudomonadota</taxon>
        <taxon>Gammaproteobacteria</taxon>
        <taxon>Alteromonadales</taxon>
        <taxon>Colwelliaceae</taxon>
        <taxon>Thalassomonas</taxon>
    </lineage>
</organism>
<dbReference type="InterPro" id="IPR000601">
    <property type="entry name" value="PKD_dom"/>
</dbReference>
<reference evidence="3 4" key="2">
    <citation type="journal article" date="2022" name="Mar. Drugs">
        <title>Bioassay-Guided Fractionation Leads to the Detection of Cholic Acid Generated by the Rare Thalassomonas sp.</title>
        <authorList>
            <person name="Pheiffer F."/>
            <person name="Schneider Y.K."/>
            <person name="Hansen E.H."/>
            <person name="Andersen J.H."/>
            <person name="Isaksson J."/>
            <person name="Busche T."/>
            <person name="R C."/>
            <person name="Kalinowski J."/>
            <person name="Zyl L.V."/>
            <person name="Trindade M."/>
        </authorList>
    </citation>
    <scope>NUCLEOTIDE SEQUENCE [LARGE SCALE GENOMIC DNA]</scope>
    <source>
        <strain evidence="3 4">XOM25</strain>
    </source>
</reference>
<sequence length="2007" mass="225340">MDTCNTYPKFQADQVLTADQLNDLFAFLDLQSRWTRKCFVGAGIAHGFRIETSADFTTVSLSTGYGLTTLGYLVKHSATEYSHYSAYTDPVKYAFFNTADEGEDEQQAELWHLLPPGQVDVDNPDHKALNKDFFKDKVALAYLEVEDEDLDTCTGSDCNEKGSKINLCVRILLIDKDQLDSLKQKNKSAKSDDLYQMLLSKYQLPSLRIGRLHWLGDSNHLLELEDILKSYAYLIQQGPLQEIPKAFRQAFEAYAPLLSEDYQANPFTDWQPKLWNQQAKYPLGIQYYYDHIKDLILAYEEFINYAFKVFSAACLPDSGFPKHLMLGQVDVPALCYPSPYRHYFINATMPEEPVAGGKINQVKFLFQRLVLLTRAFKVPQPGQSKIKITPSKEKGTPLGKRTLPYYYDLQQYPQLKSYWDFDLASQCRSHQVFSYLDNLCTPICVAPLFFAEKPFTERPFAESPFTDIVDIRPLSDIKLAEIKSLVDSKSLVDIETLAALKADFSDIKFTPETLTKANSFSKPETDISEAFSLGSFITPITGFDPRPFPGIDPSPFPGFDPRPFPSPAPSPFPGPVPGPLPGPLPGPITGPDPRPTPFPLPLPQPVPRPIPQPFPFPRPIPVPGPTPSPTPAPTPAPIPRPVPKYLLLKTLKHKFPTADALIPHQYPLDVDQNEYPFYRIEGHLGEKYTDAFDQISQWIKCYNLPIKLMALKVGSNYQDISASLDCQFDDIELVYTSLAQKLSCDYNKLKELVAGIEFDSPKETIEISDITKVKGKFIDGKTNLPLSRVHYAIKELNIHGQTNNEGEMEITNVPPGSYQVETYIDNYGSKYFPITVQDKKTLSLADISLYQDALIDERQLIYSQRVAENEILNKAKEYAEKPELYSKAFDSRFTASPEQPKVSPDFQFKGDVFKTPGYELIYDPSIFSSRNISLELSQPEIAEKSSFFEKVALEKTQPEKVLFSKQDFRINTAQALATPSPYKIDSLIKKIKFDPVSDTSLLTKHYLYKNFANLNIREDTEIFDKVSQPVDITTSLDLLLKELEKPLATFDKPSFDNAYQMLLTRLDMFEQVIGKYDDYIPAEDQPKLLRYFNLIRDQGCYHQFRGLLDNYNARKLKIQQRLLLSVYSEHNCGMSHVGGSWAGGTFFLVYDDEHTVVLDFALPYICCSDCPPINLCSTEPVLFKLPLEYFCKNDKRKFKFITHPPGGEVIGSGATKEVTTGDFYFTPAQADIDEGEIKFAYLINNARYEFSALLAQIKAAISYKIINVSEDPQSAEIKFTATPVDANEYLWDFGDGNSSNKANPVHTYDLSESSAFTVKLTVKKEPCIGEASHELTFEICNANFTVEEVARSLDKIRYAFSHPQAANTRLWQLDEDVTVENQETVEQDYELGETQREVTVTLTIEQETCSDSQSQTITIPARREVSIFIDRLFLCHQDVHEPVTFDPPGGIPRGNGLVLIDGDYHFYPGHPDVILGANEISYEYQGKTVSVTVTVDAITEEFKADINQIDADNAKAKVQFKAPAGMDSYAYKLGDGTESDQAIVDHIYDISEQTEFDVELQLIKGACDVTQTRKINLTPCSAEFTHRVVEDNASVGEKIILEYTMLTTGGKEYQLTDELGSIKSNARVFKRVYPLGEVAREMPVTMRLDKPPCFATFTQIVTIPAFQPLSVSLEITEYVWCDKKPYRLETNISGGKASGPGVREDAEGFTFTPALANTGGEVTISYLLGERITTTTVNLIKPQASFNVIGIDKIDNGLYDVKLVNNSTDHNGAGWLFSPGGSSSNNDEVMIFQLKEVEPGQAVKATLTVAWNELCPSSMEKVFHVPFDIIRIDTDTPLDNLNNLRINEPFVKVIPETTGLTDKTMLTVNRVKEDFSSQVIAKTYVSGDKNLELSKTLDPLLLSTREQLTKVATKEDAKTAQLGYPLMLTQVNLVLDLVTVMSDDLKPEDPMANTLNQIGNSLGELMETGIELNKDNVLSDKLTRVKKDNAAKPNVLAAINKIETLMS</sequence>
<dbReference type="SUPFAM" id="SSF49299">
    <property type="entry name" value="PKD domain"/>
    <property type="match status" value="1"/>
</dbReference>
<evidence type="ECO:0000313" key="3">
    <source>
        <dbReference type="EMBL" id="WDE02908.1"/>
    </source>
</evidence>
<feature type="region of interest" description="Disordered" evidence="1">
    <location>
        <begin position="547"/>
        <end position="637"/>
    </location>
</feature>
<feature type="domain" description="PKD" evidence="2">
    <location>
        <begin position="1289"/>
        <end position="1321"/>
    </location>
</feature>
<dbReference type="Gene3D" id="2.60.40.10">
    <property type="entry name" value="Immunoglobulins"/>
    <property type="match status" value="1"/>
</dbReference>
<dbReference type="EMBL" id="CP059733">
    <property type="protein sequence ID" value="WDE02908.1"/>
    <property type="molecule type" value="Genomic_DNA"/>
</dbReference>
<dbReference type="KEGG" id="tvd:SG34_015810"/>
<evidence type="ECO:0000256" key="1">
    <source>
        <dbReference type="SAM" id="MobiDB-lite"/>
    </source>
</evidence>
<reference evidence="3 4" key="1">
    <citation type="journal article" date="2015" name="Genome Announc.">
        <title>Draft Genome Sequences of Marine Isolates of Thalassomonas viridans and Thalassomonas actiniarum.</title>
        <authorList>
            <person name="Olonade I."/>
            <person name="van Zyl L.J."/>
            <person name="Trindade M."/>
        </authorList>
    </citation>
    <scope>NUCLEOTIDE SEQUENCE [LARGE SCALE GENOMIC DNA]</scope>
    <source>
        <strain evidence="3 4">XOM25</strain>
    </source>
</reference>